<dbReference type="AlphaFoldDB" id="A0A6A4ZJG3"/>
<dbReference type="GO" id="GO:0003676">
    <property type="term" value="F:nucleic acid binding"/>
    <property type="evidence" value="ECO:0007669"/>
    <property type="project" value="InterPro"/>
</dbReference>
<comment type="caution">
    <text evidence="1">The sequence shown here is derived from an EMBL/GenBank/DDBJ whole genome shotgun (WGS) entry which is preliminary data.</text>
</comment>
<proteinExistence type="predicted"/>
<dbReference type="Proteomes" id="UP000469452">
    <property type="component" value="Unassembled WGS sequence"/>
</dbReference>
<organism evidence="1 2">
    <name type="scientific">Aphanomyces astaci</name>
    <name type="common">Crayfish plague agent</name>
    <dbReference type="NCBI Taxonomy" id="112090"/>
    <lineage>
        <taxon>Eukaryota</taxon>
        <taxon>Sar</taxon>
        <taxon>Stramenopiles</taxon>
        <taxon>Oomycota</taxon>
        <taxon>Saprolegniomycetes</taxon>
        <taxon>Saprolegniales</taxon>
        <taxon>Verrucalvaceae</taxon>
        <taxon>Aphanomyces</taxon>
    </lineage>
</organism>
<evidence type="ECO:0000313" key="1">
    <source>
        <dbReference type="EMBL" id="KAF0712513.1"/>
    </source>
</evidence>
<dbReference type="PANTHER" id="PTHR47169">
    <property type="entry name" value="OS01G0541250 PROTEIN"/>
    <property type="match status" value="1"/>
</dbReference>
<dbReference type="InterPro" id="IPR036397">
    <property type="entry name" value="RNaseH_sf"/>
</dbReference>
<dbReference type="VEuPathDB" id="FungiDB:H257_15032"/>
<name>A0A6A4ZJG3_APHAT</name>
<gene>
    <name evidence="1" type="ORF">AaE_012004</name>
</gene>
<dbReference type="Gene3D" id="3.30.420.10">
    <property type="entry name" value="Ribonuclease H-like superfamily/Ribonuclease H"/>
    <property type="match status" value="1"/>
</dbReference>
<reference evidence="1 2" key="1">
    <citation type="submission" date="2019-06" db="EMBL/GenBank/DDBJ databases">
        <title>Genomics analysis of Aphanomyces spp. identifies a new class of oomycete effector associated with host adaptation.</title>
        <authorList>
            <person name="Gaulin E."/>
        </authorList>
    </citation>
    <scope>NUCLEOTIDE SEQUENCE [LARGE SCALE GENOMIC DNA]</scope>
    <source>
        <strain evidence="1 2">E</strain>
    </source>
</reference>
<dbReference type="EMBL" id="VJMI01017760">
    <property type="protein sequence ID" value="KAF0712513.1"/>
    <property type="molecule type" value="Genomic_DNA"/>
</dbReference>
<sequence length="217" mass="24037">MLIEQVIPAIRCKWPSTETKTIKIQQDNARPHVPPVDSDVVAACKDQGWDMEVVFQPPNSPDMNVLDLGFFRAIQTLQAEKHSSCLEDIVTATEAAWADVSSTTLNKNFLTLQRCLQEVILNQGGNDYKIPHMKKDVLHARGRLPEMVSCARNAWSFGCAYLSGVDYSTHMNKLATEILESMQMGAICTQIEALKVDIDVDVHADIAAALGLIQLLD</sequence>
<evidence type="ECO:0000313" key="2">
    <source>
        <dbReference type="Proteomes" id="UP000469452"/>
    </source>
</evidence>
<evidence type="ECO:0008006" key="3">
    <source>
        <dbReference type="Google" id="ProtNLM"/>
    </source>
</evidence>
<protein>
    <recommendedName>
        <fullName evidence="3">Tc1-like transposase DDE domain-containing protein</fullName>
    </recommendedName>
</protein>
<accession>A0A6A4ZJG3</accession>
<dbReference type="PANTHER" id="PTHR47169:SF2">
    <property type="entry name" value="OS01G0541250 PROTEIN"/>
    <property type="match status" value="1"/>
</dbReference>